<dbReference type="Proteomes" id="UP000254701">
    <property type="component" value="Unassembled WGS sequence"/>
</dbReference>
<dbReference type="EMBL" id="UFSM01000001">
    <property type="protein sequence ID" value="SUU89425.1"/>
    <property type="molecule type" value="Genomic_DNA"/>
</dbReference>
<evidence type="ECO:0000313" key="2">
    <source>
        <dbReference type="Proteomes" id="UP000254701"/>
    </source>
</evidence>
<dbReference type="OrthoDB" id="8455436at2"/>
<protein>
    <submittedName>
        <fullName evidence="1">Uncharacterized protein</fullName>
    </submittedName>
</protein>
<organism evidence="1 2">
    <name type="scientific">Aminobacter aminovorans</name>
    <name type="common">Chelatobacter heintzii</name>
    <dbReference type="NCBI Taxonomy" id="83263"/>
    <lineage>
        <taxon>Bacteria</taxon>
        <taxon>Pseudomonadati</taxon>
        <taxon>Pseudomonadota</taxon>
        <taxon>Alphaproteobacteria</taxon>
        <taxon>Hyphomicrobiales</taxon>
        <taxon>Phyllobacteriaceae</taxon>
        <taxon>Aminobacter</taxon>
    </lineage>
</organism>
<sequence>MIIPGINWLSAAAGALVAGAIAYQVGSWRGASAGYDKHVAEIAAASLKAELERKGDDAKLQGLSDFDLCVLGLRGNGMPVDACDQLRGLQQE</sequence>
<name>A0A380WL10_AMIAI</name>
<proteinExistence type="predicted"/>
<gene>
    <name evidence="1" type="ORF">NCTC10684_02665</name>
</gene>
<accession>A0A380WL10</accession>
<dbReference type="AlphaFoldDB" id="A0A380WL10"/>
<dbReference type="RefSeq" id="WP_115731597.1">
    <property type="nucleotide sequence ID" value="NZ_BAAAVY010000002.1"/>
</dbReference>
<evidence type="ECO:0000313" key="1">
    <source>
        <dbReference type="EMBL" id="SUU89425.1"/>
    </source>
</evidence>
<reference evidence="1 2" key="1">
    <citation type="submission" date="2018-06" db="EMBL/GenBank/DDBJ databases">
        <authorList>
            <consortium name="Pathogen Informatics"/>
            <person name="Doyle S."/>
        </authorList>
    </citation>
    <scope>NUCLEOTIDE SEQUENCE [LARGE SCALE GENOMIC DNA]</scope>
    <source>
        <strain evidence="1 2">NCTC10684</strain>
    </source>
</reference>